<gene>
    <name evidence="1" type="ORF">Bca52824_092918</name>
</gene>
<proteinExistence type="predicted"/>
<accession>A0A8X7P6S6</accession>
<protein>
    <submittedName>
        <fullName evidence="1">Uncharacterized protein</fullName>
    </submittedName>
</protein>
<dbReference type="EMBL" id="JAAMPC010000029">
    <property type="protein sequence ID" value="KAG2245257.1"/>
    <property type="molecule type" value="Genomic_DNA"/>
</dbReference>
<reference evidence="1 2" key="1">
    <citation type="submission" date="2020-02" db="EMBL/GenBank/DDBJ databases">
        <authorList>
            <person name="Ma Q."/>
            <person name="Huang Y."/>
            <person name="Song X."/>
            <person name="Pei D."/>
        </authorList>
    </citation>
    <scope>NUCLEOTIDE SEQUENCE [LARGE SCALE GENOMIC DNA]</scope>
    <source>
        <strain evidence="1">Sxm20200214</strain>
        <tissue evidence="1">Leaf</tissue>
    </source>
</reference>
<dbReference type="AlphaFoldDB" id="A0A8X7P6S6"/>
<sequence>MKVFRMLIQLKIKNVLIIAGDSDFGNLLRKFFKKKSLNVMLAYPERGVRILNLRDTHFQMDY</sequence>
<organism evidence="1 2">
    <name type="scientific">Brassica carinata</name>
    <name type="common">Ethiopian mustard</name>
    <name type="synonym">Abyssinian cabbage</name>
    <dbReference type="NCBI Taxonomy" id="52824"/>
    <lineage>
        <taxon>Eukaryota</taxon>
        <taxon>Viridiplantae</taxon>
        <taxon>Streptophyta</taxon>
        <taxon>Embryophyta</taxon>
        <taxon>Tracheophyta</taxon>
        <taxon>Spermatophyta</taxon>
        <taxon>Magnoliopsida</taxon>
        <taxon>eudicotyledons</taxon>
        <taxon>Gunneridae</taxon>
        <taxon>Pentapetalae</taxon>
        <taxon>rosids</taxon>
        <taxon>malvids</taxon>
        <taxon>Brassicales</taxon>
        <taxon>Brassicaceae</taxon>
        <taxon>Brassiceae</taxon>
        <taxon>Brassica</taxon>
    </lineage>
</organism>
<evidence type="ECO:0000313" key="1">
    <source>
        <dbReference type="EMBL" id="KAG2245257.1"/>
    </source>
</evidence>
<name>A0A8X7P6S6_BRACI</name>
<evidence type="ECO:0000313" key="2">
    <source>
        <dbReference type="Proteomes" id="UP000886595"/>
    </source>
</evidence>
<dbReference type="Proteomes" id="UP000886595">
    <property type="component" value="Unassembled WGS sequence"/>
</dbReference>
<keyword evidence="2" id="KW-1185">Reference proteome</keyword>
<comment type="caution">
    <text evidence="1">The sequence shown here is derived from an EMBL/GenBank/DDBJ whole genome shotgun (WGS) entry which is preliminary data.</text>
</comment>